<feature type="compositionally biased region" description="Gly residues" evidence="1">
    <location>
        <begin position="1"/>
        <end position="10"/>
    </location>
</feature>
<evidence type="ECO:0000313" key="2">
    <source>
        <dbReference type="EMBL" id="KAF2227787.1"/>
    </source>
</evidence>
<reference evidence="3" key="1">
    <citation type="journal article" date="2020" name="Stud. Mycol.">
        <title>101 Dothideomycetes genomes: A test case for predicting lifestyles and emergence of pathogens.</title>
        <authorList>
            <person name="Haridas S."/>
            <person name="Albert R."/>
            <person name="Binder M."/>
            <person name="Bloem J."/>
            <person name="LaButti K."/>
            <person name="Salamov A."/>
            <person name="Andreopoulos B."/>
            <person name="Baker S."/>
            <person name="Barry K."/>
            <person name="Bills G."/>
            <person name="Bluhm B."/>
            <person name="Cannon C."/>
            <person name="Castanera R."/>
            <person name="Culley D."/>
            <person name="Daum C."/>
            <person name="Ezra D."/>
            <person name="Gonzalez J."/>
            <person name="Henrissat B."/>
            <person name="Kuo A."/>
            <person name="Liang C."/>
            <person name="Lipzen A."/>
            <person name="Lutzoni F."/>
            <person name="Magnuson J."/>
            <person name="Mondo S."/>
            <person name="Nolan M."/>
            <person name="Ohm R."/>
            <person name="Pangilinan J."/>
            <person name="Park H.-J."/>
            <person name="Ramirez L."/>
            <person name="Alfaro M."/>
            <person name="Sun H."/>
            <person name="Tritt A."/>
            <person name="Yoshinaga Y."/>
            <person name="Zwiers L.-H."/>
            <person name="Turgeon B."/>
            <person name="Goodwin S."/>
            <person name="Spatafora J."/>
            <person name="Crous P."/>
            <person name="Grigoriev I."/>
        </authorList>
    </citation>
    <scope>NUCLEOTIDE SEQUENCE [LARGE SCALE GENOMIC DNA]</scope>
    <source>
        <strain evidence="3">CECT 20119</strain>
    </source>
</reference>
<dbReference type="OrthoDB" id="10385086at2759"/>
<protein>
    <submittedName>
        <fullName evidence="2">Uncharacterized protein</fullName>
    </submittedName>
</protein>
<evidence type="ECO:0000256" key="1">
    <source>
        <dbReference type="SAM" id="MobiDB-lite"/>
    </source>
</evidence>
<keyword evidence="3" id="KW-1185">Reference proteome</keyword>
<sequence length="164" mass="16437">MGPGRVGPGGVREEDFGGLGLDHGHGGGLEQFAGGGVNAEGGFNDGDGLGRLGVIRSSGRPLRVSDRDGPSVVVMGGSGLTGNVKCQGQLAGVDGGAESPICDTAQDRDWFVIGGVNYDAGLTATRGVIVGHCVMSVVCATSGGWLVGSPCDDWESWFCGVGKD</sequence>
<dbReference type="AlphaFoldDB" id="A0A6A6GQ41"/>
<proteinExistence type="predicted"/>
<feature type="region of interest" description="Disordered" evidence="1">
    <location>
        <begin position="1"/>
        <end position="23"/>
    </location>
</feature>
<accession>A0A6A6GQ41</accession>
<dbReference type="Proteomes" id="UP000799538">
    <property type="component" value="Unassembled WGS sequence"/>
</dbReference>
<dbReference type="EMBL" id="ML992501">
    <property type="protein sequence ID" value="KAF2227787.1"/>
    <property type="molecule type" value="Genomic_DNA"/>
</dbReference>
<evidence type="ECO:0000313" key="3">
    <source>
        <dbReference type="Proteomes" id="UP000799538"/>
    </source>
</evidence>
<name>A0A6A6GQ41_9PEZI</name>
<organism evidence="2 3">
    <name type="scientific">Elsinoe ampelina</name>
    <dbReference type="NCBI Taxonomy" id="302913"/>
    <lineage>
        <taxon>Eukaryota</taxon>
        <taxon>Fungi</taxon>
        <taxon>Dikarya</taxon>
        <taxon>Ascomycota</taxon>
        <taxon>Pezizomycotina</taxon>
        <taxon>Dothideomycetes</taxon>
        <taxon>Dothideomycetidae</taxon>
        <taxon>Myriangiales</taxon>
        <taxon>Elsinoaceae</taxon>
        <taxon>Elsinoe</taxon>
    </lineage>
</organism>
<gene>
    <name evidence="2" type="ORF">BDZ85DRAFT_254867</name>
</gene>